<dbReference type="EMBL" id="FCOF02000040">
    <property type="protein sequence ID" value="SAK85643.1"/>
    <property type="molecule type" value="Genomic_DNA"/>
</dbReference>
<organism evidence="1 2">
    <name type="scientific">Caballeronia catudaia</name>
    <dbReference type="NCBI Taxonomy" id="1777136"/>
    <lineage>
        <taxon>Bacteria</taxon>
        <taxon>Pseudomonadati</taxon>
        <taxon>Pseudomonadota</taxon>
        <taxon>Betaproteobacteria</taxon>
        <taxon>Burkholderiales</taxon>
        <taxon>Burkholderiaceae</taxon>
        <taxon>Caballeronia</taxon>
    </lineage>
</organism>
<dbReference type="AlphaFoldDB" id="A0A158CTC7"/>
<proteinExistence type="predicted"/>
<comment type="caution">
    <text evidence="1">The sequence shown here is derived from an EMBL/GenBank/DDBJ whole genome shotgun (WGS) entry which is preliminary data.</text>
</comment>
<dbReference type="OrthoDB" id="9132156at2"/>
<reference evidence="1" key="1">
    <citation type="submission" date="2016-01" db="EMBL/GenBank/DDBJ databases">
        <authorList>
            <person name="Peeters C."/>
        </authorList>
    </citation>
    <scope>NUCLEOTIDE SEQUENCE [LARGE SCALE GENOMIC DNA]</scope>
    <source>
        <strain evidence="1">LMG 29318</strain>
    </source>
</reference>
<sequence>MYSMGIYFLEVFPEPVPGDGWTGDARFSRRNDYRRHADVTKVTFHSHIVRPTMTAAETAIAEWARDFIDKSGDVLEASLRLAEEA</sequence>
<evidence type="ECO:0000313" key="2">
    <source>
        <dbReference type="Proteomes" id="UP000054870"/>
    </source>
</evidence>
<dbReference type="Proteomes" id="UP000054870">
    <property type="component" value="Unassembled WGS sequence"/>
</dbReference>
<name>A0A158CTC7_9BURK</name>
<protein>
    <submittedName>
        <fullName evidence="1">Uncharacterized protein</fullName>
    </submittedName>
</protein>
<gene>
    <name evidence="1" type="ORF">AWB75_05717</name>
</gene>
<accession>A0A158CTC7</accession>
<keyword evidence="2" id="KW-1185">Reference proteome</keyword>
<evidence type="ECO:0000313" key="1">
    <source>
        <dbReference type="EMBL" id="SAK85643.1"/>
    </source>
</evidence>
<dbReference type="RefSeq" id="WP_061127440.1">
    <property type="nucleotide sequence ID" value="NZ_FCOF02000040.1"/>
</dbReference>